<feature type="binding site" evidence="12">
    <location>
        <position position="159"/>
    </location>
    <ligand>
        <name>Zn(2+)</name>
        <dbReference type="ChEBI" id="CHEBI:29105"/>
        <label>1</label>
    </ligand>
</feature>
<dbReference type="CDD" id="cd10719">
    <property type="entry name" value="DnaJ_zf"/>
    <property type="match status" value="1"/>
</dbReference>
<reference evidence="16 17" key="1">
    <citation type="submission" date="2018-01" db="EMBL/GenBank/DDBJ databases">
        <title>A novel member of the phylum Bacteroidetes isolated from glacier ice.</title>
        <authorList>
            <person name="Liu Q."/>
            <person name="Xin Y.-H."/>
        </authorList>
    </citation>
    <scope>NUCLEOTIDE SEQUENCE [LARGE SCALE GENOMIC DNA]</scope>
    <source>
        <strain evidence="16 17">RB1R16</strain>
    </source>
</reference>
<dbReference type="NCBIfam" id="NF008035">
    <property type="entry name" value="PRK10767.1"/>
    <property type="match status" value="1"/>
</dbReference>
<dbReference type="Proteomes" id="UP000239872">
    <property type="component" value="Unassembled WGS sequence"/>
</dbReference>
<evidence type="ECO:0000256" key="3">
    <source>
        <dbReference type="ARBA" id="ARBA00022723"/>
    </source>
</evidence>
<dbReference type="SUPFAM" id="SSF46565">
    <property type="entry name" value="Chaperone J-domain"/>
    <property type="match status" value="1"/>
</dbReference>
<dbReference type="SMART" id="SM00271">
    <property type="entry name" value="DnaJ"/>
    <property type="match status" value="1"/>
</dbReference>
<dbReference type="FunFam" id="2.60.260.20:FF:000005">
    <property type="entry name" value="Chaperone protein dnaJ 1, mitochondrial"/>
    <property type="match status" value="1"/>
</dbReference>
<evidence type="ECO:0000256" key="12">
    <source>
        <dbReference type="HAMAP-Rule" id="MF_01152"/>
    </source>
</evidence>
<dbReference type="InterPro" id="IPR008971">
    <property type="entry name" value="HSP40/DnaJ_pept-bd"/>
</dbReference>
<feature type="domain" description="CR-type" evidence="15">
    <location>
        <begin position="146"/>
        <end position="228"/>
    </location>
</feature>
<comment type="domain">
    <text evidence="12">The J domain is necessary and sufficient to stimulate DnaK ATPase activity. Zinc center 1 plays an important role in the autonomous, DnaK-independent chaperone activity of DnaJ. Zinc center 2 is essential for interaction with DnaK and for DnaJ activity.</text>
</comment>
<dbReference type="GO" id="GO:0005524">
    <property type="term" value="F:ATP binding"/>
    <property type="evidence" value="ECO:0007669"/>
    <property type="project" value="InterPro"/>
</dbReference>
<comment type="similarity">
    <text evidence="10 12">Belongs to the DnaJ family.</text>
</comment>
<dbReference type="GO" id="GO:0005737">
    <property type="term" value="C:cytoplasm"/>
    <property type="evidence" value="ECO:0007669"/>
    <property type="project" value="UniProtKB-SubCell"/>
</dbReference>
<dbReference type="Pfam" id="PF00226">
    <property type="entry name" value="DnaJ"/>
    <property type="match status" value="1"/>
</dbReference>
<dbReference type="GO" id="GO:0031072">
    <property type="term" value="F:heat shock protein binding"/>
    <property type="evidence" value="ECO:0007669"/>
    <property type="project" value="InterPro"/>
</dbReference>
<dbReference type="GO" id="GO:0051082">
    <property type="term" value="F:unfolded protein binding"/>
    <property type="evidence" value="ECO:0007669"/>
    <property type="project" value="UniProtKB-UniRule"/>
</dbReference>
<feature type="binding site" evidence="12">
    <location>
        <position position="216"/>
    </location>
    <ligand>
        <name>Zn(2+)</name>
        <dbReference type="ChEBI" id="CHEBI:29105"/>
        <label>1</label>
    </ligand>
</feature>
<comment type="function">
    <text evidence="9 12">Participates actively in the response to hyperosmotic and heat shock by preventing the aggregation of stress-denatured proteins and by disaggregating proteins, also in an autonomous, DnaK-independent fashion. Unfolded proteins bind initially to DnaJ; upon interaction with the DnaJ-bound protein, DnaK hydrolyzes its bound ATP, resulting in the formation of a stable complex. GrpE releases ADP from DnaK; ATP binding to DnaK triggers the release of the substrate protein, thus completing the reaction cycle. Several rounds of ATP-dependent interactions between DnaJ, DnaK and GrpE are required for fully efficient folding. Also involved, together with DnaK and GrpE, in the DNA replication of plasmids through activation of initiation proteins.</text>
</comment>
<dbReference type="InterPro" id="IPR036869">
    <property type="entry name" value="J_dom_sf"/>
</dbReference>
<comment type="subcellular location">
    <subcellularLocation>
        <location evidence="12">Cytoplasm</location>
    </subcellularLocation>
</comment>
<dbReference type="InterPro" id="IPR036410">
    <property type="entry name" value="HSP_DnaJ_Cys-rich_dom_sf"/>
</dbReference>
<feature type="binding site" evidence="12">
    <location>
        <position position="179"/>
    </location>
    <ligand>
        <name>Zn(2+)</name>
        <dbReference type="ChEBI" id="CHEBI:29105"/>
        <label>2</label>
    </ligand>
</feature>
<dbReference type="InterPro" id="IPR018253">
    <property type="entry name" value="DnaJ_domain_CS"/>
</dbReference>
<dbReference type="CDD" id="cd10747">
    <property type="entry name" value="DnaJ_C"/>
    <property type="match status" value="1"/>
</dbReference>
<feature type="binding site" evidence="12">
    <location>
        <position position="162"/>
    </location>
    <ligand>
        <name>Zn(2+)</name>
        <dbReference type="ChEBI" id="CHEBI:29105"/>
        <label>1</label>
    </ligand>
</feature>
<evidence type="ECO:0000256" key="7">
    <source>
        <dbReference type="ARBA" id="ARBA00023016"/>
    </source>
</evidence>
<comment type="cofactor">
    <cofactor evidence="12">
        <name>Zn(2+)</name>
        <dbReference type="ChEBI" id="CHEBI:29105"/>
    </cofactor>
    <text evidence="12">Binds 2 Zn(2+) ions per monomer.</text>
</comment>
<dbReference type="HAMAP" id="MF_01152">
    <property type="entry name" value="DnaJ"/>
    <property type="match status" value="1"/>
</dbReference>
<feature type="repeat" description="CXXCXGXG motif" evidence="12">
    <location>
        <begin position="202"/>
        <end position="209"/>
    </location>
</feature>
<dbReference type="PANTHER" id="PTHR43096">
    <property type="entry name" value="DNAJ HOMOLOG 1, MITOCHONDRIAL-RELATED"/>
    <property type="match status" value="1"/>
</dbReference>
<keyword evidence="5 12" id="KW-0863">Zinc-finger</keyword>
<comment type="caution">
    <text evidence="16">The sequence shown here is derived from an EMBL/GenBank/DDBJ whole genome shotgun (WGS) entry which is preliminary data.</text>
</comment>
<dbReference type="Gene3D" id="2.10.230.10">
    <property type="entry name" value="Heat shock protein DnaJ, cysteine-rich domain"/>
    <property type="match status" value="1"/>
</dbReference>
<evidence type="ECO:0000256" key="6">
    <source>
        <dbReference type="ARBA" id="ARBA00022833"/>
    </source>
</evidence>
<feature type="binding site" evidence="12">
    <location>
        <position position="176"/>
    </location>
    <ligand>
        <name>Zn(2+)</name>
        <dbReference type="ChEBI" id="CHEBI:29105"/>
        <label>2</label>
    </ligand>
</feature>
<keyword evidence="6 12" id="KW-0862">Zinc</keyword>
<feature type="repeat" description="CXXCXGXG motif" evidence="12">
    <location>
        <begin position="216"/>
        <end position="223"/>
    </location>
</feature>
<evidence type="ECO:0000256" key="5">
    <source>
        <dbReference type="ARBA" id="ARBA00022771"/>
    </source>
</evidence>
<accession>A0A2S7SW12</accession>
<organism evidence="16 17">
    <name type="scientific">Flavipsychrobacter stenotrophus</name>
    <dbReference type="NCBI Taxonomy" id="2077091"/>
    <lineage>
        <taxon>Bacteria</taxon>
        <taxon>Pseudomonadati</taxon>
        <taxon>Bacteroidota</taxon>
        <taxon>Chitinophagia</taxon>
        <taxon>Chitinophagales</taxon>
        <taxon>Chitinophagaceae</taxon>
        <taxon>Flavipsychrobacter</taxon>
    </lineage>
</organism>
<dbReference type="InterPro" id="IPR002939">
    <property type="entry name" value="DnaJ_C"/>
</dbReference>
<feature type="repeat" description="CXXCXGXG motif" evidence="12">
    <location>
        <begin position="159"/>
        <end position="166"/>
    </location>
</feature>
<feature type="zinc finger region" description="CR-type" evidence="13">
    <location>
        <begin position="146"/>
        <end position="228"/>
    </location>
</feature>
<keyword evidence="4 12" id="KW-0677">Repeat</keyword>
<dbReference type="Pfam" id="PF00684">
    <property type="entry name" value="DnaJ_CXXCXGXG"/>
    <property type="match status" value="1"/>
</dbReference>
<protein>
    <recommendedName>
        <fullName evidence="11 12">Chaperone protein DnaJ</fullName>
    </recommendedName>
</protein>
<dbReference type="GO" id="GO:0008270">
    <property type="term" value="F:zinc ion binding"/>
    <property type="evidence" value="ECO:0007669"/>
    <property type="project" value="UniProtKB-UniRule"/>
</dbReference>
<dbReference type="SUPFAM" id="SSF57938">
    <property type="entry name" value="DnaJ/Hsp40 cysteine-rich domain"/>
    <property type="match status" value="1"/>
</dbReference>
<keyword evidence="2 12" id="KW-0235">DNA replication</keyword>
<dbReference type="CDD" id="cd06257">
    <property type="entry name" value="DnaJ"/>
    <property type="match status" value="1"/>
</dbReference>
<keyword evidence="17" id="KW-1185">Reference proteome</keyword>
<name>A0A2S7SW12_9BACT</name>
<evidence type="ECO:0000256" key="11">
    <source>
        <dbReference type="ARBA" id="ARBA00067609"/>
    </source>
</evidence>
<evidence type="ECO:0000313" key="17">
    <source>
        <dbReference type="Proteomes" id="UP000239872"/>
    </source>
</evidence>
<evidence type="ECO:0000256" key="8">
    <source>
        <dbReference type="ARBA" id="ARBA00023186"/>
    </source>
</evidence>
<feature type="repeat" description="CXXCXGXG motif" evidence="12">
    <location>
        <begin position="176"/>
        <end position="183"/>
    </location>
</feature>
<evidence type="ECO:0000256" key="2">
    <source>
        <dbReference type="ARBA" id="ARBA00022705"/>
    </source>
</evidence>
<dbReference type="OrthoDB" id="9779889at2"/>
<dbReference type="InterPro" id="IPR001305">
    <property type="entry name" value="HSP_DnaJ_Cys-rich_dom"/>
</dbReference>
<gene>
    <name evidence="12 16" type="primary">dnaJ</name>
    <name evidence="16" type="ORF">CJD36_014135</name>
</gene>
<dbReference type="Gene3D" id="1.10.287.110">
    <property type="entry name" value="DnaJ domain"/>
    <property type="match status" value="1"/>
</dbReference>
<dbReference type="FunFam" id="2.10.230.10:FF:000002">
    <property type="entry name" value="Molecular chaperone DnaJ"/>
    <property type="match status" value="1"/>
</dbReference>
<dbReference type="EMBL" id="PPSL01000003">
    <property type="protein sequence ID" value="PQJ11103.1"/>
    <property type="molecule type" value="Genomic_DNA"/>
</dbReference>
<dbReference type="PROSITE" id="PS00636">
    <property type="entry name" value="DNAJ_1"/>
    <property type="match status" value="1"/>
</dbReference>
<dbReference type="NCBIfam" id="TIGR02349">
    <property type="entry name" value="DnaJ_bact"/>
    <property type="match status" value="1"/>
</dbReference>
<keyword evidence="7 12" id="KW-0346">Stress response</keyword>
<evidence type="ECO:0000256" key="10">
    <source>
        <dbReference type="ARBA" id="ARBA00061004"/>
    </source>
</evidence>
<comment type="subunit">
    <text evidence="12">Homodimer.</text>
</comment>
<evidence type="ECO:0000256" key="9">
    <source>
        <dbReference type="ARBA" id="ARBA00053423"/>
    </source>
</evidence>
<feature type="binding site" evidence="12">
    <location>
        <position position="205"/>
    </location>
    <ligand>
        <name>Zn(2+)</name>
        <dbReference type="ChEBI" id="CHEBI:29105"/>
        <label>2</label>
    </ligand>
</feature>
<feature type="domain" description="J" evidence="14">
    <location>
        <begin position="5"/>
        <end position="70"/>
    </location>
</feature>
<dbReference type="RefSeq" id="WP_105039831.1">
    <property type="nucleotide sequence ID" value="NZ_PPSL01000003.1"/>
</dbReference>
<evidence type="ECO:0000313" key="16">
    <source>
        <dbReference type="EMBL" id="PQJ11103.1"/>
    </source>
</evidence>
<dbReference type="GO" id="GO:0006260">
    <property type="term" value="P:DNA replication"/>
    <property type="evidence" value="ECO:0007669"/>
    <property type="project" value="UniProtKB-KW"/>
</dbReference>
<dbReference type="GO" id="GO:0042026">
    <property type="term" value="P:protein refolding"/>
    <property type="evidence" value="ECO:0007669"/>
    <property type="project" value="TreeGrafter"/>
</dbReference>
<evidence type="ECO:0000256" key="13">
    <source>
        <dbReference type="PROSITE-ProRule" id="PRU00546"/>
    </source>
</evidence>
<sequence length="393" mass="42168">MAKRDYYEVLGVAKGASADEIKKAYRKVAMQYHPDRNPGDKESEEKFKEAAEAYDYLSNPDKKAQYDRFGHAAQGGGGRGGYGGGPGGMNMDDIFSNFGDVFGDDMFGSFFGGGRQGGGGGGRRQGTRGANLRIKLKMDFGEIANGANKKIKVKKHVGCTTCSGSGAKDKGSIQTCSGCGGSGQVRRVTNTFLGQMQTVTTCPSCNGEGSTITQKCGSCKGEGRVYGEETLSLDIPAGVQDGMQLSMSGKGNAGERGGPAGDLLILIEEEKHEELIRRDLDVIYLLHVSFPDAVLGTNVEVPTIDGKAKIKIPAGTQSGKIFRLKGKGFPAFQSYEKGDELVEVNVWSPTNLSHEEKDMLEKLKNSPNFKPGAEAREDREKSFFDKIKDAFTS</sequence>
<dbReference type="AlphaFoldDB" id="A0A2S7SW12"/>
<dbReference type="InterPro" id="IPR001623">
    <property type="entry name" value="DnaJ_domain"/>
</dbReference>
<dbReference type="Pfam" id="PF01556">
    <property type="entry name" value="DnaJ_C"/>
    <property type="match status" value="1"/>
</dbReference>
<evidence type="ECO:0000259" key="14">
    <source>
        <dbReference type="PROSITE" id="PS50076"/>
    </source>
</evidence>
<dbReference type="FunFam" id="1.10.287.110:FF:000034">
    <property type="entry name" value="Chaperone protein DnaJ"/>
    <property type="match status" value="1"/>
</dbReference>
<dbReference type="GO" id="GO:0009408">
    <property type="term" value="P:response to heat"/>
    <property type="evidence" value="ECO:0007669"/>
    <property type="project" value="InterPro"/>
</dbReference>
<evidence type="ECO:0000256" key="1">
    <source>
        <dbReference type="ARBA" id="ARBA00022490"/>
    </source>
</evidence>
<evidence type="ECO:0000256" key="4">
    <source>
        <dbReference type="ARBA" id="ARBA00022737"/>
    </source>
</evidence>
<keyword evidence="1 12" id="KW-0963">Cytoplasm</keyword>
<evidence type="ECO:0000259" key="15">
    <source>
        <dbReference type="PROSITE" id="PS51188"/>
    </source>
</evidence>
<dbReference type="SUPFAM" id="SSF49493">
    <property type="entry name" value="HSP40/DnaJ peptide-binding domain"/>
    <property type="match status" value="2"/>
</dbReference>
<feature type="binding site" evidence="12">
    <location>
        <position position="202"/>
    </location>
    <ligand>
        <name>Zn(2+)</name>
        <dbReference type="ChEBI" id="CHEBI:29105"/>
        <label>2</label>
    </ligand>
</feature>
<proteinExistence type="inferred from homology"/>
<dbReference type="PRINTS" id="PR00625">
    <property type="entry name" value="JDOMAIN"/>
</dbReference>
<keyword evidence="3 12" id="KW-0479">Metal-binding</keyword>
<dbReference type="PROSITE" id="PS50076">
    <property type="entry name" value="DNAJ_2"/>
    <property type="match status" value="1"/>
</dbReference>
<dbReference type="PANTHER" id="PTHR43096:SF48">
    <property type="entry name" value="CHAPERONE PROTEIN DNAJ"/>
    <property type="match status" value="1"/>
</dbReference>
<dbReference type="PROSITE" id="PS51188">
    <property type="entry name" value="ZF_CR"/>
    <property type="match status" value="1"/>
</dbReference>
<dbReference type="Gene3D" id="2.60.260.20">
    <property type="entry name" value="Urease metallochaperone UreE, N-terminal domain"/>
    <property type="match status" value="2"/>
</dbReference>
<feature type="binding site" evidence="12">
    <location>
        <position position="219"/>
    </location>
    <ligand>
        <name>Zn(2+)</name>
        <dbReference type="ChEBI" id="CHEBI:29105"/>
        <label>1</label>
    </ligand>
</feature>
<keyword evidence="8 12" id="KW-0143">Chaperone</keyword>
<dbReference type="InterPro" id="IPR012724">
    <property type="entry name" value="DnaJ"/>
</dbReference>